<dbReference type="GO" id="GO:0005524">
    <property type="term" value="F:ATP binding"/>
    <property type="evidence" value="ECO:0007669"/>
    <property type="project" value="UniProtKB-KW"/>
</dbReference>
<dbReference type="Pfam" id="PF02661">
    <property type="entry name" value="Fic"/>
    <property type="match status" value="1"/>
</dbReference>
<proteinExistence type="predicted"/>
<dbReference type="PANTHER" id="PTHR13504:SF38">
    <property type="entry name" value="FIDO DOMAIN-CONTAINING PROTEIN"/>
    <property type="match status" value="1"/>
</dbReference>
<dbReference type="InterPro" id="IPR036597">
    <property type="entry name" value="Fido-like_dom_sf"/>
</dbReference>
<evidence type="ECO:0000313" key="4">
    <source>
        <dbReference type="EMBL" id="GJH30050.1"/>
    </source>
</evidence>
<accession>A0AA37IPA5</accession>
<name>A0AA37IPA5_9BURK</name>
<evidence type="ECO:0000313" key="5">
    <source>
        <dbReference type="Proteomes" id="UP001055111"/>
    </source>
</evidence>
<dbReference type="PANTHER" id="PTHR13504">
    <property type="entry name" value="FIDO DOMAIN-CONTAINING PROTEIN DDB_G0283145"/>
    <property type="match status" value="1"/>
</dbReference>
<dbReference type="EMBL" id="BPUS01000030">
    <property type="protein sequence ID" value="GJH30050.1"/>
    <property type="molecule type" value="Genomic_DNA"/>
</dbReference>
<feature type="active site" evidence="1">
    <location>
        <position position="89"/>
    </location>
</feature>
<keyword evidence="2" id="KW-0547">Nucleotide-binding</keyword>
<dbReference type="SUPFAM" id="SSF140931">
    <property type="entry name" value="Fic-like"/>
    <property type="match status" value="1"/>
</dbReference>
<protein>
    <recommendedName>
        <fullName evidence="3">Fido domain-containing protein</fullName>
    </recommendedName>
</protein>
<keyword evidence="2" id="KW-0067">ATP-binding</keyword>
<dbReference type="InterPro" id="IPR040198">
    <property type="entry name" value="Fido_containing"/>
</dbReference>
<organism evidence="4 5">
    <name type="scientific">Caballeronia novacaledonica</name>
    <dbReference type="NCBI Taxonomy" id="1544861"/>
    <lineage>
        <taxon>Bacteria</taxon>
        <taxon>Pseudomonadati</taxon>
        <taxon>Pseudomonadota</taxon>
        <taxon>Betaproteobacteria</taxon>
        <taxon>Burkholderiales</taxon>
        <taxon>Burkholderiaceae</taxon>
        <taxon>Caballeronia</taxon>
    </lineage>
</organism>
<gene>
    <name evidence="4" type="ORF">CBA19CS42_36060</name>
</gene>
<evidence type="ECO:0000256" key="2">
    <source>
        <dbReference type="PIRSR" id="PIRSR640198-2"/>
    </source>
</evidence>
<dbReference type="Proteomes" id="UP001055111">
    <property type="component" value="Unassembled WGS sequence"/>
</dbReference>
<sequence length="173" mass="19173">MEEIIANNELISTWQIRNIHNAVLKRRVDEEACRYCHVNVAIVDARTTSPDFRDLPAELAALLVWHAGAGNMHPIERAAELHTRLVRIHPFVDGNGRTGRLLLNIELMKSSYPPAVICNEDRAAYYDSLDDAGVSNNHACIARLIADSVPRSFDLYFDALGLAADQGPSSAPR</sequence>
<feature type="binding site" evidence="2">
    <location>
        <begin position="125"/>
        <end position="126"/>
    </location>
    <ligand>
        <name>ATP</name>
        <dbReference type="ChEBI" id="CHEBI:30616"/>
    </ligand>
</feature>
<evidence type="ECO:0000259" key="3">
    <source>
        <dbReference type="PROSITE" id="PS51459"/>
    </source>
</evidence>
<feature type="domain" description="Fido" evidence="3">
    <location>
        <begin position="11"/>
        <end position="147"/>
    </location>
</feature>
<feature type="binding site" evidence="2">
    <location>
        <begin position="93"/>
        <end position="100"/>
    </location>
    <ligand>
        <name>ATP</name>
        <dbReference type="ChEBI" id="CHEBI:30616"/>
    </ligand>
</feature>
<comment type="caution">
    <text evidence="4">The sequence shown here is derived from an EMBL/GenBank/DDBJ whole genome shotgun (WGS) entry which is preliminary data.</text>
</comment>
<reference evidence="4" key="1">
    <citation type="submission" date="2022-09" db="EMBL/GenBank/DDBJ databases">
        <title>Isolation and characterization of 3-chlorobenzoate degrading bacteria from soils in Shizuoka.</title>
        <authorList>
            <person name="Ifat A."/>
            <person name="Ogawa N."/>
            <person name="Kimbara K."/>
            <person name="Moriuchi R."/>
            <person name="Dohra H."/>
            <person name="Shintani M."/>
        </authorList>
    </citation>
    <scope>NUCLEOTIDE SEQUENCE</scope>
    <source>
        <strain evidence="4">19CS4-2</strain>
    </source>
</reference>
<dbReference type="PROSITE" id="PS51459">
    <property type="entry name" value="FIDO"/>
    <property type="match status" value="1"/>
</dbReference>
<dbReference type="InterPro" id="IPR003812">
    <property type="entry name" value="Fido"/>
</dbReference>
<dbReference type="Gene3D" id="1.10.3290.10">
    <property type="entry name" value="Fido-like domain"/>
    <property type="match status" value="1"/>
</dbReference>
<dbReference type="RefSeq" id="WP_238217668.1">
    <property type="nucleotide sequence ID" value="NZ_BPUS01000030.1"/>
</dbReference>
<evidence type="ECO:0000256" key="1">
    <source>
        <dbReference type="PIRSR" id="PIRSR640198-1"/>
    </source>
</evidence>
<dbReference type="AlphaFoldDB" id="A0AA37IPA5"/>